<evidence type="ECO:0000256" key="1">
    <source>
        <dbReference type="SAM" id="MobiDB-lite"/>
    </source>
</evidence>
<sequence>MFSGEPDPPSRRAHTFAGRVSIGLLRFAALRATSSPRLADPKDFLAPSTSSPDVPSAYSPKSEPCTPPTVSAGSSRR</sequence>
<organism evidence="2 3">
    <name type="scientific">Steinernema glaseri</name>
    <dbReference type="NCBI Taxonomy" id="37863"/>
    <lineage>
        <taxon>Eukaryota</taxon>
        <taxon>Metazoa</taxon>
        <taxon>Ecdysozoa</taxon>
        <taxon>Nematoda</taxon>
        <taxon>Chromadorea</taxon>
        <taxon>Rhabditida</taxon>
        <taxon>Tylenchina</taxon>
        <taxon>Panagrolaimomorpha</taxon>
        <taxon>Strongyloidoidea</taxon>
        <taxon>Steinernematidae</taxon>
        <taxon>Steinernema</taxon>
    </lineage>
</organism>
<dbReference type="Proteomes" id="UP000095287">
    <property type="component" value="Unplaced"/>
</dbReference>
<feature type="region of interest" description="Disordered" evidence="1">
    <location>
        <begin position="36"/>
        <end position="77"/>
    </location>
</feature>
<dbReference type="AlphaFoldDB" id="A0A1I7ZCR5"/>
<name>A0A1I7ZCR5_9BILA</name>
<keyword evidence="2" id="KW-1185">Reference proteome</keyword>
<accession>A0A1I7ZCR5</accession>
<protein>
    <submittedName>
        <fullName evidence="3">Uncharacterized protein</fullName>
    </submittedName>
</protein>
<evidence type="ECO:0000313" key="2">
    <source>
        <dbReference type="Proteomes" id="UP000095287"/>
    </source>
</evidence>
<reference evidence="3" key="1">
    <citation type="submission" date="2016-11" db="UniProtKB">
        <authorList>
            <consortium name="WormBaseParasite"/>
        </authorList>
    </citation>
    <scope>IDENTIFICATION</scope>
</reference>
<dbReference type="WBParaSite" id="L893_g25041.t1">
    <property type="protein sequence ID" value="L893_g25041.t1"/>
    <property type="gene ID" value="L893_g25041"/>
</dbReference>
<feature type="compositionally biased region" description="Polar residues" evidence="1">
    <location>
        <begin position="68"/>
        <end position="77"/>
    </location>
</feature>
<evidence type="ECO:0000313" key="3">
    <source>
        <dbReference type="WBParaSite" id="L893_g25041.t1"/>
    </source>
</evidence>
<proteinExistence type="predicted"/>